<reference evidence="2 3" key="1">
    <citation type="journal article" date="2011" name="J. Bacteriol.">
        <title>Genome sequence of Chthoniobacter flavus Ellin428, an aerobic heterotrophic soil bacterium.</title>
        <authorList>
            <person name="Kant R."/>
            <person name="van Passel M.W."/>
            <person name="Palva A."/>
            <person name="Lucas S."/>
            <person name="Lapidus A."/>
            <person name="Glavina Del Rio T."/>
            <person name="Dalin E."/>
            <person name="Tice H."/>
            <person name="Bruce D."/>
            <person name="Goodwin L."/>
            <person name="Pitluck S."/>
            <person name="Larimer F.W."/>
            <person name="Land M.L."/>
            <person name="Hauser L."/>
            <person name="Sangwan P."/>
            <person name="de Vos W.M."/>
            <person name="Janssen P.H."/>
            <person name="Smidt H."/>
        </authorList>
    </citation>
    <scope>NUCLEOTIDE SEQUENCE [LARGE SCALE GENOMIC DNA]</scope>
    <source>
        <strain evidence="2 3">Ellin428</strain>
    </source>
</reference>
<keyword evidence="1" id="KW-0472">Membrane</keyword>
<evidence type="ECO:0000313" key="2">
    <source>
        <dbReference type="EMBL" id="EDY16909.1"/>
    </source>
</evidence>
<evidence type="ECO:0000256" key="1">
    <source>
        <dbReference type="SAM" id="Phobius"/>
    </source>
</evidence>
<keyword evidence="1" id="KW-1133">Transmembrane helix</keyword>
<dbReference type="InParanoid" id="B4D9E8"/>
<dbReference type="EMBL" id="ABVL01000026">
    <property type="protein sequence ID" value="EDY16909.1"/>
    <property type="molecule type" value="Genomic_DNA"/>
</dbReference>
<comment type="caution">
    <text evidence="2">The sequence shown here is derived from an EMBL/GenBank/DDBJ whole genome shotgun (WGS) entry which is preliminary data.</text>
</comment>
<name>B4D9E8_9BACT</name>
<evidence type="ECO:0000313" key="3">
    <source>
        <dbReference type="Proteomes" id="UP000005824"/>
    </source>
</evidence>
<gene>
    <name evidence="2" type="ORF">CfE428DRAFT_5538</name>
</gene>
<organism evidence="2 3">
    <name type="scientific">Chthoniobacter flavus Ellin428</name>
    <dbReference type="NCBI Taxonomy" id="497964"/>
    <lineage>
        <taxon>Bacteria</taxon>
        <taxon>Pseudomonadati</taxon>
        <taxon>Verrucomicrobiota</taxon>
        <taxon>Spartobacteria</taxon>
        <taxon>Chthoniobacterales</taxon>
        <taxon>Chthoniobacteraceae</taxon>
        <taxon>Chthoniobacter</taxon>
    </lineage>
</organism>
<keyword evidence="1" id="KW-0812">Transmembrane</keyword>
<protein>
    <submittedName>
        <fullName evidence="2">Uncharacterized protein</fullName>
    </submittedName>
</protein>
<dbReference type="AlphaFoldDB" id="B4D9E8"/>
<sequence length="76" mass="8448">MLLPFFPAGLLFWAAKPGNSEAILTFGWLLYGVLCVAILSSQRRLLFYLFYAVLVSLLLTNVAGCHHILKGLSQIH</sequence>
<dbReference type="Proteomes" id="UP000005824">
    <property type="component" value="Unassembled WGS sequence"/>
</dbReference>
<feature type="transmembrane region" description="Helical" evidence="1">
    <location>
        <begin position="20"/>
        <end position="39"/>
    </location>
</feature>
<dbReference type="RefSeq" id="WP_006982859.1">
    <property type="nucleotide sequence ID" value="NZ_ABVL01000026.1"/>
</dbReference>
<keyword evidence="3" id="KW-1185">Reference proteome</keyword>
<accession>B4D9E8</accession>
<feature type="transmembrane region" description="Helical" evidence="1">
    <location>
        <begin position="46"/>
        <end position="69"/>
    </location>
</feature>
<proteinExistence type="predicted"/>